<dbReference type="GO" id="GO:0017000">
    <property type="term" value="P:antibiotic biosynthetic process"/>
    <property type="evidence" value="ECO:0007669"/>
    <property type="project" value="UniProtKB-KW"/>
</dbReference>
<dbReference type="OrthoDB" id="3224382at2"/>
<dbReference type="SUPFAM" id="SSF53383">
    <property type="entry name" value="PLP-dependent transferases"/>
    <property type="match status" value="1"/>
</dbReference>
<evidence type="ECO:0000256" key="5">
    <source>
        <dbReference type="ARBA" id="ARBA00023239"/>
    </source>
</evidence>
<keyword evidence="3" id="KW-0663">Pyridoxal phosphate</keyword>
<sequence length="399" mass="42618">MNQAAAFDALTPDLLRARGSLKWTRYGEDSLAAFVAEMDFGTAPPILQALHAAVDTMNFGYLPPAMADAMSQACAEWQSRRYGWRVPPEDVHPIPDVIKALEIAIEHFSRPGSPVILTTPAYMPFLTVPGLLGREIIQVPMALDGQRHVFDLDGIDAAYRAGGDLLILCNPYNPLGRVFTAAELTALAEVVDRHGGRVFSDEIHAPLTYPGHTHVPYASLSETTAAHTVTATSASKAWNLPGLKCAQLIITSEADARTLADAGPFATHGASNLGVVANTAAFTSGGQWLDDVIGYLDQNRYALASLLAEHLPGVGYRIPEGTYLAWLDLRALGLGDNPGEILHERAGIVLVDGPACGEPGRGYARLNFATPRPILERLVTGIAEAAQRFGGQIVEPQAG</sequence>
<keyword evidence="8" id="KW-0808">Transferase</keyword>
<organism evidence="8 9">
    <name type="scientific">Amycolatopsis alkalitolerans</name>
    <dbReference type="NCBI Taxonomy" id="2547244"/>
    <lineage>
        <taxon>Bacteria</taxon>
        <taxon>Bacillati</taxon>
        <taxon>Actinomycetota</taxon>
        <taxon>Actinomycetes</taxon>
        <taxon>Pseudonocardiales</taxon>
        <taxon>Pseudonocardiaceae</taxon>
        <taxon>Amycolatopsis</taxon>
    </lineage>
</organism>
<evidence type="ECO:0000256" key="2">
    <source>
        <dbReference type="ARBA" id="ARBA00012224"/>
    </source>
</evidence>
<evidence type="ECO:0000259" key="7">
    <source>
        <dbReference type="Pfam" id="PF00155"/>
    </source>
</evidence>
<dbReference type="GO" id="GO:0008483">
    <property type="term" value="F:transaminase activity"/>
    <property type="evidence" value="ECO:0007669"/>
    <property type="project" value="UniProtKB-KW"/>
</dbReference>
<evidence type="ECO:0000256" key="4">
    <source>
        <dbReference type="ARBA" id="ARBA00023194"/>
    </source>
</evidence>
<dbReference type="InterPro" id="IPR004839">
    <property type="entry name" value="Aminotransferase_I/II_large"/>
</dbReference>
<dbReference type="Gene3D" id="3.90.1150.10">
    <property type="entry name" value="Aspartate Aminotransferase, domain 1"/>
    <property type="match status" value="1"/>
</dbReference>
<dbReference type="Gene3D" id="3.40.640.10">
    <property type="entry name" value="Type I PLP-dependent aspartate aminotransferase-like (Major domain)"/>
    <property type="match status" value="1"/>
</dbReference>
<dbReference type="AlphaFoldDB" id="A0A5C4LV38"/>
<feature type="domain" description="Aminotransferase class I/classII large" evidence="7">
    <location>
        <begin position="39"/>
        <end position="380"/>
    </location>
</feature>
<evidence type="ECO:0000313" key="9">
    <source>
        <dbReference type="Proteomes" id="UP000305546"/>
    </source>
</evidence>
<comment type="caution">
    <text evidence="8">The sequence shown here is derived from an EMBL/GenBank/DDBJ whole genome shotgun (WGS) entry which is preliminary data.</text>
</comment>
<comment type="cofactor">
    <cofactor evidence="1">
        <name>pyridoxal 5'-phosphate</name>
        <dbReference type="ChEBI" id="CHEBI:597326"/>
    </cofactor>
</comment>
<gene>
    <name evidence="8" type="ORF">FG385_25545</name>
</gene>
<dbReference type="GO" id="GO:0047804">
    <property type="term" value="F:cysteine-S-conjugate beta-lyase activity"/>
    <property type="evidence" value="ECO:0007669"/>
    <property type="project" value="UniProtKB-EC"/>
</dbReference>
<dbReference type="Pfam" id="PF00155">
    <property type="entry name" value="Aminotran_1_2"/>
    <property type="match status" value="1"/>
</dbReference>
<evidence type="ECO:0000256" key="6">
    <source>
        <dbReference type="ARBA" id="ARBA00037974"/>
    </source>
</evidence>
<keyword evidence="4" id="KW-0045">Antibiotic biosynthesis</keyword>
<accession>A0A5C4LV38</accession>
<evidence type="ECO:0000256" key="3">
    <source>
        <dbReference type="ARBA" id="ARBA00022898"/>
    </source>
</evidence>
<comment type="similarity">
    <text evidence="6">Belongs to the class-II pyridoxal-phosphate-dependent aminotransferase family. MalY/PatB cystathionine beta-lyase subfamily.</text>
</comment>
<keyword evidence="5" id="KW-0456">Lyase</keyword>
<dbReference type="InterPro" id="IPR051798">
    <property type="entry name" value="Class-II_PLP-Dep_Aminotrans"/>
</dbReference>
<dbReference type="GO" id="GO:0030170">
    <property type="term" value="F:pyridoxal phosphate binding"/>
    <property type="evidence" value="ECO:0007669"/>
    <property type="project" value="InterPro"/>
</dbReference>
<dbReference type="InterPro" id="IPR015424">
    <property type="entry name" value="PyrdxlP-dep_Trfase"/>
</dbReference>
<dbReference type="EC" id="4.4.1.13" evidence="2"/>
<keyword evidence="9" id="KW-1185">Reference proteome</keyword>
<dbReference type="EMBL" id="VDFW01000027">
    <property type="protein sequence ID" value="TNC22367.1"/>
    <property type="molecule type" value="Genomic_DNA"/>
</dbReference>
<evidence type="ECO:0000313" key="8">
    <source>
        <dbReference type="EMBL" id="TNC22367.1"/>
    </source>
</evidence>
<name>A0A5C4LV38_9PSEU</name>
<proteinExistence type="inferred from homology"/>
<protein>
    <recommendedName>
        <fullName evidence="2">cysteine-S-conjugate beta-lyase</fullName>
        <ecNumber evidence="2">4.4.1.13</ecNumber>
    </recommendedName>
</protein>
<dbReference type="Proteomes" id="UP000305546">
    <property type="component" value="Unassembled WGS sequence"/>
</dbReference>
<dbReference type="PANTHER" id="PTHR43525:SF2">
    <property type="entry name" value="CYSTATHIONINE BETA-LYASE-RELATED"/>
    <property type="match status" value="1"/>
</dbReference>
<evidence type="ECO:0000256" key="1">
    <source>
        <dbReference type="ARBA" id="ARBA00001933"/>
    </source>
</evidence>
<reference evidence="8 9" key="1">
    <citation type="submission" date="2019-06" db="EMBL/GenBank/DDBJ databases">
        <title>Amycolatopsis alkalitolerans sp. nov., isolated from Gastrodia elata Blume.</title>
        <authorList>
            <person name="Narsing Rao M.P."/>
            <person name="Li W.J."/>
        </authorList>
    </citation>
    <scope>NUCLEOTIDE SEQUENCE [LARGE SCALE GENOMIC DNA]</scope>
    <source>
        <strain evidence="8 9">SYSUP0005</strain>
    </source>
</reference>
<dbReference type="CDD" id="cd00609">
    <property type="entry name" value="AAT_like"/>
    <property type="match status" value="1"/>
</dbReference>
<dbReference type="InterPro" id="IPR015421">
    <property type="entry name" value="PyrdxlP-dep_Trfase_major"/>
</dbReference>
<dbReference type="InterPro" id="IPR015422">
    <property type="entry name" value="PyrdxlP-dep_Trfase_small"/>
</dbReference>
<dbReference type="RefSeq" id="WP_139099333.1">
    <property type="nucleotide sequence ID" value="NZ_VDFW01000027.1"/>
</dbReference>
<dbReference type="PANTHER" id="PTHR43525">
    <property type="entry name" value="PROTEIN MALY"/>
    <property type="match status" value="1"/>
</dbReference>
<keyword evidence="8" id="KW-0032">Aminotransferase</keyword>